<dbReference type="AlphaFoldDB" id="E1SU94"/>
<dbReference type="GO" id="GO:0006139">
    <property type="term" value="P:nucleobase-containing compound metabolic process"/>
    <property type="evidence" value="ECO:0007669"/>
    <property type="project" value="UniProtKB-ARBA"/>
</dbReference>
<dbReference type="Proteomes" id="UP000006683">
    <property type="component" value="Chromosome"/>
</dbReference>
<dbReference type="InterPro" id="IPR018394">
    <property type="entry name" value="DNA_photolyase_1_CS_C"/>
</dbReference>
<keyword evidence="5 7" id="KW-0157">Chromophore</keyword>
<evidence type="ECO:0000256" key="2">
    <source>
        <dbReference type="ARBA" id="ARBA00005862"/>
    </source>
</evidence>
<dbReference type="KEGG" id="fbl:Fbal_2024"/>
<comment type="cofactor">
    <cofactor evidence="6">
        <name>FAD</name>
        <dbReference type="ChEBI" id="CHEBI:57692"/>
    </cofactor>
    <text evidence="6">Binds 1 FAD per subunit.</text>
</comment>
<dbReference type="OrthoDB" id="9772484at2"/>
<dbReference type="PANTHER" id="PTHR11455">
    <property type="entry name" value="CRYPTOCHROME"/>
    <property type="match status" value="1"/>
</dbReference>
<dbReference type="SUPFAM" id="SSF52425">
    <property type="entry name" value="Cryptochrome/photolyase, N-terminal domain"/>
    <property type="match status" value="1"/>
</dbReference>
<keyword evidence="10" id="KW-1185">Reference proteome</keyword>
<dbReference type="Gene3D" id="3.40.50.620">
    <property type="entry name" value="HUPs"/>
    <property type="match status" value="1"/>
</dbReference>
<reference evidence="9 10" key="1">
    <citation type="journal article" date="2010" name="Stand. Genomic Sci.">
        <title>Complete genome sequence of Ferrimonas balearica type strain (PAT).</title>
        <authorList>
            <person name="Nolan M."/>
            <person name="Sikorski J."/>
            <person name="Davenport K."/>
            <person name="Lucas S."/>
            <person name="Glavina Del Rio T."/>
            <person name="Tice H."/>
            <person name="Cheng J."/>
            <person name="Goodwin L."/>
            <person name="Pitluck S."/>
            <person name="Liolios K."/>
            <person name="Ivanova N."/>
            <person name="Mavromatis K."/>
            <person name="Ovchinnikova G."/>
            <person name="Pati A."/>
            <person name="Chen A."/>
            <person name="Palaniappan K."/>
            <person name="Land M."/>
            <person name="Hauser L."/>
            <person name="Chang Y."/>
            <person name="Jeffries C."/>
            <person name="Tapia R."/>
            <person name="Brettin T."/>
            <person name="Detter J."/>
            <person name="Han C."/>
            <person name="Yasawong M."/>
            <person name="Rohde M."/>
            <person name="Tindall B."/>
            <person name="Goker M."/>
            <person name="Woyke T."/>
            <person name="Bristow J."/>
            <person name="Eisen J."/>
            <person name="Markowitz V."/>
            <person name="Hugenholtz P."/>
            <person name="Kyrpides N."/>
            <person name="Klenk H."/>
            <person name="Lapidus A."/>
        </authorList>
    </citation>
    <scope>NUCLEOTIDE SEQUENCE [LARGE SCALE GENOMIC DNA]</scope>
    <source>
        <strain evidence="10">DSM 9799 / CCM 4581 / KCTC 23876 / PAT</strain>
    </source>
</reference>
<evidence type="ECO:0000256" key="7">
    <source>
        <dbReference type="RuleBase" id="RU004182"/>
    </source>
</evidence>
<dbReference type="InterPro" id="IPR002081">
    <property type="entry name" value="Cryptochrome/DNA_photolyase_1"/>
</dbReference>
<protein>
    <submittedName>
        <fullName evidence="9">Deoxyribodipyrimidine photo-lyase family protein (Cryptochrome)</fullName>
        <ecNumber evidence="9">4.1.99.3</ecNumber>
    </submittedName>
</protein>
<dbReference type="InterPro" id="IPR006050">
    <property type="entry name" value="DNA_photolyase_N"/>
</dbReference>
<dbReference type="STRING" id="550540.Fbal_2024"/>
<dbReference type="GO" id="GO:0006950">
    <property type="term" value="P:response to stress"/>
    <property type="evidence" value="ECO:0007669"/>
    <property type="project" value="UniProtKB-ARBA"/>
</dbReference>
<comment type="similarity">
    <text evidence="7">Belongs to the DNA photolyase family.</text>
</comment>
<dbReference type="EMBL" id="CP002209">
    <property type="protein sequence ID" value="ADN76227.1"/>
    <property type="molecule type" value="Genomic_DNA"/>
</dbReference>
<dbReference type="GO" id="GO:0009416">
    <property type="term" value="P:response to light stimulus"/>
    <property type="evidence" value="ECO:0007669"/>
    <property type="project" value="TreeGrafter"/>
</dbReference>
<feature type="binding site" evidence="6">
    <location>
        <position position="209"/>
    </location>
    <ligand>
        <name>FAD</name>
        <dbReference type="ChEBI" id="CHEBI:57692"/>
    </ligand>
</feature>
<accession>E1SU94</accession>
<dbReference type="PRINTS" id="PR00147">
    <property type="entry name" value="DNAPHOTLYASE"/>
</dbReference>
<dbReference type="PANTHER" id="PTHR11455:SF9">
    <property type="entry name" value="CRYPTOCHROME CIRCADIAN CLOCK 5 ISOFORM X1"/>
    <property type="match status" value="1"/>
</dbReference>
<keyword evidence="3 6" id="KW-0285">Flavoprotein</keyword>
<dbReference type="Pfam" id="PF00875">
    <property type="entry name" value="DNA_photolyase"/>
    <property type="match status" value="1"/>
</dbReference>
<dbReference type="eggNOG" id="COG0415">
    <property type="taxonomic scope" value="Bacteria"/>
</dbReference>
<dbReference type="GeneID" id="67182234"/>
<dbReference type="InterPro" id="IPR005101">
    <property type="entry name" value="Cryptochr/Photolyase_FAD-bd"/>
</dbReference>
<keyword evidence="9" id="KW-0456">Lyase</keyword>
<dbReference type="HOGENOM" id="CLU_010348_7_1_6"/>
<dbReference type="InterPro" id="IPR036155">
    <property type="entry name" value="Crypto/Photolyase_N_sf"/>
</dbReference>
<feature type="domain" description="Photolyase/cryptochrome alpha/beta" evidence="8">
    <location>
        <begin position="5"/>
        <end position="135"/>
    </location>
</feature>
<dbReference type="Gene3D" id="1.10.579.10">
    <property type="entry name" value="DNA Cyclobutane Dipyrimidine Photolyase, subunit A, domain 3"/>
    <property type="match status" value="1"/>
</dbReference>
<comment type="cofactor">
    <cofactor evidence="1">
        <name>(6R)-5,10-methylene-5,6,7,8-tetrahydrofolate</name>
        <dbReference type="ChEBI" id="CHEBI:15636"/>
    </cofactor>
</comment>
<sequence>MKRPPLQVVWLKRDLRLQDHAPLAFACRSDAPLLLLYLFEPQLVNDPHYAPRHWRFVWQSLKDLNAGLAPHGGRVTCWFCDPIDALNRLASDFTLVQLLSHEETGLSVTFERDQAVSRWCDDNGVPWHQWPNGAVQRGLNHRRGWDGHWRKTMAQPTAEPDWARVRWCHLPDQTIPADWRSAAEGFQPGGESAARDCLDGFLAQRGRDYHRHISQPGNSRTSCSRLSPYLAWGNLSVRQVIQRLRQDADTPDWRPARRALTSRLKWRDHFIQKFESECAMEGRPINQAYRHFPYHQDADSDARLLAWQNGQTGYPLVDASMRALHQTGYLNFRMRAMLVSFLCHHLMIDWRRGVHHLARLFLDFEPGIHYPQFQMQAAVTGIHTIRIYNPVKQSLEQDSDGQFIQAFCPELARLPVPVRHTPWQLTPMEHLLYEFEPGRDYPSPIIDLSETGPRARQLLWQWRARPDVQQEGQRILARHVRPKA</sequence>
<dbReference type="InterPro" id="IPR014729">
    <property type="entry name" value="Rossmann-like_a/b/a_fold"/>
</dbReference>
<evidence type="ECO:0000259" key="8">
    <source>
        <dbReference type="PROSITE" id="PS51645"/>
    </source>
</evidence>
<evidence type="ECO:0000313" key="9">
    <source>
        <dbReference type="EMBL" id="ADN76227.1"/>
    </source>
</evidence>
<dbReference type="PROSITE" id="PS00394">
    <property type="entry name" value="DNA_PHOTOLYASES_1_1"/>
    <property type="match status" value="1"/>
</dbReference>
<comment type="similarity">
    <text evidence="2">Belongs to the DNA photolyase class-1 family.</text>
</comment>
<dbReference type="SUPFAM" id="SSF48173">
    <property type="entry name" value="Cryptochrome/photolyase FAD-binding domain"/>
    <property type="match status" value="1"/>
</dbReference>
<dbReference type="RefSeq" id="WP_013345533.1">
    <property type="nucleotide sequence ID" value="NC_014541.1"/>
</dbReference>
<keyword evidence="4 6" id="KW-0274">FAD</keyword>
<dbReference type="PROSITE" id="PS51645">
    <property type="entry name" value="PHR_CRY_ALPHA_BETA"/>
    <property type="match status" value="1"/>
</dbReference>
<evidence type="ECO:0000256" key="5">
    <source>
        <dbReference type="ARBA" id="ARBA00022991"/>
    </source>
</evidence>
<dbReference type="InterPro" id="IPR036134">
    <property type="entry name" value="Crypto/Photolyase_FAD-like_sf"/>
</dbReference>
<evidence type="ECO:0000256" key="6">
    <source>
        <dbReference type="PIRSR" id="PIRSR602081-1"/>
    </source>
</evidence>
<dbReference type="GO" id="GO:0003677">
    <property type="term" value="F:DNA binding"/>
    <property type="evidence" value="ECO:0007669"/>
    <property type="project" value="TreeGrafter"/>
</dbReference>
<gene>
    <name evidence="9" type="ordered locus">Fbal_2024</name>
</gene>
<proteinExistence type="inferred from homology"/>
<evidence type="ECO:0000256" key="4">
    <source>
        <dbReference type="ARBA" id="ARBA00022827"/>
    </source>
</evidence>
<dbReference type="GO" id="GO:0071949">
    <property type="term" value="F:FAD binding"/>
    <property type="evidence" value="ECO:0007669"/>
    <property type="project" value="TreeGrafter"/>
</dbReference>
<organism evidence="9 10">
    <name type="scientific">Ferrimonas balearica (strain DSM 9799 / CCM 4581 / KCTC 23876 / PAT)</name>
    <dbReference type="NCBI Taxonomy" id="550540"/>
    <lineage>
        <taxon>Bacteria</taxon>
        <taxon>Pseudomonadati</taxon>
        <taxon>Pseudomonadota</taxon>
        <taxon>Gammaproteobacteria</taxon>
        <taxon>Alteromonadales</taxon>
        <taxon>Ferrimonadaceae</taxon>
        <taxon>Ferrimonas</taxon>
    </lineage>
</organism>
<dbReference type="GO" id="GO:0003904">
    <property type="term" value="F:deoxyribodipyrimidine photo-lyase activity"/>
    <property type="evidence" value="ECO:0007669"/>
    <property type="project" value="UniProtKB-EC"/>
</dbReference>
<evidence type="ECO:0000256" key="3">
    <source>
        <dbReference type="ARBA" id="ARBA00022630"/>
    </source>
</evidence>
<evidence type="ECO:0000313" key="10">
    <source>
        <dbReference type="Proteomes" id="UP000006683"/>
    </source>
</evidence>
<dbReference type="Gene3D" id="1.25.40.80">
    <property type="match status" value="1"/>
</dbReference>
<dbReference type="Pfam" id="PF03441">
    <property type="entry name" value="FAD_binding_7"/>
    <property type="match status" value="1"/>
</dbReference>
<name>E1SU94_FERBD</name>
<evidence type="ECO:0000256" key="1">
    <source>
        <dbReference type="ARBA" id="ARBA00001932"/>
    </source>
</evidence>
<dbReference type="EC" id="4.1.99.3" evidence="9"/>